<accession>A0AC60NTU0</accession>
<organism evidence="1 2">
    <name type="scientific">Ixodes persulcatus</name>
    <name type="common">Taiga tick</name>
    <dbReference type="NCBI Taxonomy" id="34615"/>
    <lineage>
        <taxon>Eukaryota</taxon>
        <taxon>Metazoa</taxon>
        <taxon>Ecdysozoa</taxon>
        <taxon>Arthropoda</taxon>
        <taxon>Chelicerata</taxon>
        <taxon>Arachnida</taxon>
        <taxon>Acari</taxon>
        <taxon>Parasitiformes</taxon>
        <taxon>Ixodida</taxon>
        <taxon>Ixodoidea</taxon>
        <taxon>Ixodidae</taxon>
        <taxon>Ixodinae</taxon>
        <taxon>Ixodes</taxon>
    </lineage>
</organism>
<protein>
    <submittedName>
        <fullName evidence="1">Uncharacterized protein</fullName>
    </submittedName>
</protein>
<evidence type="ECO:0000313" key="1">
    <source>
        <dbReference type="EMBL" id="KAG0410535.1"/>
    </source>
</evidence>
<dbReference type="EMBL" id="JABSTQ010011515">
    <property type="protein sequence ID" value="KAG0410535.1"/>
    <property type="molecule type" value="Genomic_DNA"/>
</dbReference>
<keyword evidence="2" id="KW-1185">Reference proteome</keyword>
<sequence>MFTFKSLCNDYGPVVVRLDKRYVHLYNSISTVKTHLTLNKTCKELRLIPKSLRLKRLVHTTEGHRIVEQAERRLLDSRIQECRETVRKKDLDLFFLRRQLEYRAPEHFPSIGDFARSAATSATERRSSDHQKKLVSLQLRPVFSQETNKRFVKNLSSRELSETETRVLAKGNKFNLTTTTPPIASMAAAVDYGLRELDPCIREEARLKAIGVLSKAH</sequence>
<dbReference type="Proteomes" id="UP000805193">
    <property type="component" value="Unassembled WGS sequence"/>
</dbReference>
<evidence type="ECO:0000313" key="2">
    <source>
        <dbReference type="Proteomes" id="UP000805193"/>
    </source>
</evidence>
<proteinExistence type="predicted"/>
<comment type="caution">
    <text evidence="1">The sequence shown here is derived from an EMBL/GenBank/DDBJ whole genome shotgun (WGS) entry which is preliminary data.</text>
</comment>
<gene>
    <name evidence="1" type="ORF">HPB47_012341</name>
</gene>
<reference evidence="1 2" key="1">
    <citation type="journal article" date="2020" name="Cell">
        <title>Large-Scale Comparative Analyses of Tick Genomes Elucidate Their Genetic Diversity and Vector Capacities.</title>
        <authorList>
            <consortium name="Tick Genome and Microbiome Consortium (TIGMIC)"/>
            <person name="Jia N."/>
            <person name="Wang J."/>
            <person name="Shi W."/>
            <person name="Du L."/>
            <person name="Sun Y."/>
            <person name="Zhan W."/>
            <person name="Jiang J.F."/>
            <person name="Wang Q."/>
            <person name="Zhang B."/>
            <person name="Ji P."/>
            <person name="Bell-Sakyi L."/>
            <person name="Cui X.M."/>
            <person name="Yuan T.T."/>
            <person name="Jiang B.G."/>
            <person name="Yang W.F."/>
            <person name="Lam T.T."/>
            <person name="Chang Q.C."/>
            <person name="Ding S.J."/>
            <person name="Wang X.J."/>
            <person name="Zhu J.G."/>
            <person name="Ruan X.D."/>
            <person name="Zhao L."/>
            <person name="Wei J.T."/>
            <person name="Ye R.Z."/>
            <person name="Que T.C."/>
            <person name="Du C.H."/>
            <person name="Zhou Y.H."/>
            <person name="Cheng J.X."/>
            <person name="Dai P.F."/>
            <person name="Guo W.B."/>
            <person name="Han X.H."/>
            <person name="Huang E.J."/>
            <person name="Li L.F."/>
            <person name="Wei W."/>
            <person name="Gao Y.C."/>
            <person name="Liu J.Z."/>
            <person name="Shao H.Z."/>
            <person name="Wang X."/>
            <person name="Wang C.C."/>
            <person name="Yang T.C."/>
            <person name="Huo Q.B."/>
            <person name="Li W."/>
            <person name="Chen H.Y."/>
            <person name="Chen S.E."/>
            <person name="Zhou L.G."/>
            <person name="Ni X.B."/>
            <person name="Tian J.H."/>
            <person name="Sheng Y."/>
            <person name="Liu T."/>
            <person name="Pan Y.S."/>
            <person name="Xia L.Y."/>
            <person name="Li J."/>
            <person name="Zhao F."/>
            <person name="Cao W.C."/>
        </authorList>
    </citation>
    <scope>NUCLEOTIDE SEQUENCE [LARGE SCALE GENOMIC DNA]</scope>
    <source>
        <strain evidence="1">Iper-2018</strain>
    </source>
</reference>
<name>A0AC60NTU0_IXOPE</name>